<organism evidence="6 7">
    <name type="scientific">Clostridium drakei</name>
    <dbReference type="NCBI Taxonomy" id="332101"/>
    <lineage>
        <taxon>Bacteria</taxon>
        <taxon>Bacillati</taxon>
        <taxon>Bacillota</taxon>
        <taxon>Clostridia</taxon>
        <taxon>Eubacteriales</taxon>
        <taxon>Clostridiaceae</taxon>
        <taxon>Clostridium</taxon>
    </lineage>
</organism>
<evidence type="ECO:0000313" key="7">
    <source>
        <dbReference type="Proteomes" id="UP000244910"/>
    </source>
</evidence>
<accession>A0A2U8DWB5</accession>
<comment type="catalytic activity">
    <reaction evidence="2">
        <text>ATP + H2O = ADP + phosphate + H(+)</text>
        <dbReference type="Rhea" id="RHEA:13065"/>
        <dbReference type="ChEBI" id="CHEBI:15377"/>
        <dbReference type="ChEBI" id="CHEBI:15378"/>
        <dbReference type="ChEBI" id="CHEBI:30616"/>
        <dbReference type="ChEBI" id="CHEBI:43474"/>
        <dbReference type="ChEBI" id="CHEBI:456216"/>
    </reaction>
</comment>
<evidence type="ECO:0000256" key="3">
    <source>
        <dbReference type="ARBA" id="ARBA00062323"/>
    </source>
</evidence>
<dbReference type="SUPFAM" id="SSF52540">
    <property type="entry name" value="P-loop containing nucleoside triphosphate hydrolases"/>
    <property type="match status" value="1"/>
</dbReference>
<dbReference type="RefSeq" id="WP_032077320.1">
    <property type="nucleotide sequence ID" value="NZ_CP020953.1"/>
</dbReference>
<dbReference type="AlphaFoldDB" id="A0A2U8DWB5"/>
<evidence type="ECO:0000259" key="5">
    <source>
        <dbReference type="Pfam" id="PF13614"/>
    </source>
</evidence>
<evidence type="ECO:0000256" key="4">
    <source>
        <dbReference type="ARBA" id="ARBA00071824"/>
    </source>
</evidence>
<evidence type="ECO:0000256" key="1">
    <source>
        <dbReference type="ARBA" id="ARBA00006976"/>
    </source>
</evidence>
<dbReference type="KEGG" id="cdrk:B9W14_20370"/>
<proteinExistence type="inferred from homology"/>
<feature type="domain" description="AAA" evidence="5">
    <location>
        <begin position="3"/>
        <end position="180"/>
    </location>
</feature>
<protein>
    <recommendedName>
        <fullName evidence="4">Sporulation initiation inhibitor protein Soj</fullName>
    </recommendedName>
</protein>
<dbReference type="PANTHER" id="PTHR13696:SF99">
    <property type="entry name" value="COBYRINIC ACID AC-DIAMIDE SYNTHASE"/>
    <property type="match status" value="1"/>
</dbReference>
<evidence type="ECO:0000256" key="2">
    <source>
        <dbReference type="ARBA" id="ARBA00049360"/>
    </source>
</evidence>
<dbReference type="FunFam" id="3.40.50.300:FF:000285">
    <property type="entry name" value="Sporulation initiation inhibitor Soj"/>
    <property type="match status" value="1"/>
</dbReference>
<comment type="similarity">
    <text evidence="1">Belongs to the ParA family.</text>
</comment>
<comment type="subunit">
    <text evidence="3">Dimerizes in the presence of ATP but not ADP; ATP-binding is required for double-stranded (ds)DNA-binding. Interacts with DnaA.</text>
</comment>
<dbReference type="PANTHER" id="PTHR13696">
    <property type="entry name" value="P-LOOP CONTAINING NUCLEOSIDE TRIPHOSPHATE HYDROLASE"/>
    <property type="match status" value="1"/>
</dbReference>
<dbReference type="InterPro" id="IPR025669">
    <property type="entry name" value="AAA_dom"/>
</dbReference>
<reference evidence="7" key="1">
    <citation type="submission" date="2017-04" db="EMBL/GenBank/DDBJ databases">
        <authorList>
            <person name="Song Y."/>
            <person name="Cho B.-K."/>
        </authorList>
    </citation>
    <scope>NUCLEOTIDE SEQUENCE [LARGE SCALE GENOMIC DNA]</scope>
    <source>
        <strain evidence="7">SL1</strain>
    </source>
</reference>
<dbReference type="EMBL" id="CP020953">
    <property type="protein sequence ID" value="AWI06751.1"/>
    <property type="molecule type" value="Genomic_DNA"/>
</dbReference>
<sequence>MCKTIAIANQKGGICKTTSTFNISVALATMGKQVLMIDFDPQASLTISAGLEPLNLEHTVCDILKKSSESVTNCIYKFNNISNLSIIPSIIDLAALEMGMQTRTAREKILARALDSIKHSYDYIFIDCPPQLSILTVNALAACDYVVIPCKTDYLSYRGLEQLENTISDLKRLVNENVEILGVVATLYEKNVKDHNNILNLLHKKYSVIGVIKKTVEAVKGIYEGIPVVLRNPKADISVEYVKIANEILIRG</sequence>
<evidence type="ECO:0000313" key="6">
    <source>
        <dbReference type="EMBL" id="AWI06751.1"/>
    </source>
</evidence>
<keyword evidence="7" id="KW-1185">Reference proteome</keyword>
<dbReference type="Proteomes" id="UP000244910">
    <property type="component" value="Chromosome"/>
</dbReference>
<dbReference type="Pfam" id="PF13614">
    <property type="entry name" value="AAA_31"/>
    <property type="match status" value="1"/>
</dbReference>
<dbReference type="CDD" id="cd02042">
    <property type="entry name" value="ParAB_family"/>
    <property type="match status" value="1"/>
</dbReference>
<dbReference type="OrthoDB" id="9815116at2"/>
<name>A0A2U8DWB5_9CLOT</name>
<dbReference type="InterPro" id="IPR050678">
    <property type="entry name" value="DNA_Partitioning_ATPase"/>
</dbReference>
<dbReference type="Gene3D" id="3.40.50.300">
    <property type="entry name" value="P-loop containing nucleotide triphosphate hydrolases"/>
    <property type="match status" value="1"/>
</dbReference>
<dbReference type="InterPro" id="IPR027417">
    <property type="entry name" value="P-loop_NTPase"/>
</dbReference>
<gene>
    <name evidence="6" type="ORF">B9W14_20370</name>
</gene>